<dbReference type="AlphaFoldDB" id="A0A6G0TJJ8"/>
<evidence type="ECO:0000313" key="1">
    <source>
        <dbReference type="EMBL" id="KAE9532984.1"/>
    </source>
</evidence>
<proteinExistence type="predicted"/>
<sequence length="369" mass="43176">MSTLKKNKQLSVFLRNFPLKFEVTSVTRFQKKLKTPISILNILLPKSSTEIYSFNSLFLCILVVELSQPAKNIPQYTNYQRFSPHKCTAIYLKDAIIVLNWNANGLKKKKIKKTLQGCLVHHYVDIAHITKMHLSNTYTIKILTVQKYTPWIKLLIHGVWIELLFLSITKSNLYATFVNVYQPPMYMSDYEQIMSLNDLIILAAGRLLNTKHTTNWTCRTARYPRYSIRVVEFDLDRITIKNYNQSISSILLKNNSLFNYIHDSISSTNNRTFHESTKKQHRRAHDKIIETLQIKKNIEFTTQRINTIPPQYTNAKLVIFYSEKKNVFFSIIMLHSSFSPNVISIPNKDLRVKYTLELPSYSALTLKFY</sequence>
<protein>
    <submittedName>
        <fullName evidence="1">Uncharacterized protein</fullName>
    </submittedName>
</protein>
<dbReference type="Proteomes" id="UP000475862">
    <property type="component" value="Unassembled WGS sequence"/>
</dbReference>
<gene>
    <name evidence="1" type="ORF">AGLY_009412</name>
</gene>
<name>A0A6G0TJJ8_APHGL</name>
<comment type="caution">
    <text evidence="1">The sequence shown here is derived from an EMBL/GenBank/DDBJ whole genome shotgun (WGS) entry which is preliminary data.</text>
</comment>
<keyword evidence="2" id="KW-1185">Reference proteome</keyword>
<accession>A0A6G0TJJ8</accession>
<organism evidence="1 2">
    <name type="scientific">Aphis glycines</name>
    <name type="common">Soybean aphid</name>
    <dbReference type="NCBI Taxonomy" id="307491"/>
    <lineage>
        <taxon>Eukaryota</taxon>
        <taxon>Metazoa</taxon>
        <taxon>Ecdysozoa</taxon>
        <taxon>Arthropoda</taxon>
        <taxon>Hexapoda</taxon>
        <taxon>Insecta</taxon>
        <taxon>Pterygota</taxon>
        <taxon>Neoptera</taxon>
        <taxon>Paraneoptera</taxon>
        <taxon>Hemiptera</taxon>
        <taxon>Sternorrhyncha</taxon>
        <taxon>Aphidomorpha</taxon>
        <taxon>Aphidoidea</taxon>
        <taxon>Aphididae</taxon>
        <taxon>Aphidini</taxon>
        <taxon>Aphis</taxon>
        <taxon>Aphis</taxon>
    </lineage>
</organism>
<dbReference type="EMBL" id="VYZN01000037">
    <property type="protein sequence ID" value="KAE9532984.1"/>
    <property type="molecule type" value="Genomic_DNA"/>
</dbReference>
<evidence type="ECO:0000313" key="2">
    <source>
        <dbReference type="Proteomes" id="UP000475862"/>
    </source>
</evidence>
<reference evidence="1 2" key="1">
    <citation type="submission" date="2019-08" db="EMBL/GenBank/DDBJ databases">
        <title>The genome of the soybean aphid Biotype 1, its phylome, world population structure and adaptation to the North American continent.</title>
        <authorList>
            <person name="Giordano R."/>
            <person name="Donthu R.K."/>
            <person name="Hernandez A.G."/>
            <person name="Wright C.L."/>
            <person name="Zimin A.V."/>
        </authorList>
    </citation>
    <scope>NUCLEOTIDE SEQUENCE [LARGE SCALE GENOMIC DNA]</scope>
    <source>
        <tissue evidence="1">Whole aphids</tissue>
    </source>
</reference>